<sequence>MQATISMHLLASYTYPSLGFSFNLNDVALEGRGHFFLELAEGEHDRLLKMQNQHGSRALFLNMQKPSQDEWSKTQDAMEAALLLERNLYQALLDLRGLGSA</sequence>
<evidence type="ECO:0000313" key="8">
    <source>
        <dbReference type="Proteomes" id="UP000322234"/>
    </source>
</evidence>
<dbReference type="Proteomes" id="UP000322234">
    <property type="component" value="Unassembled WGS sequence"/>
</dbReference>
<keyword evidence="4 5" id="KW-0479">Metal-binding</keyword>
<evidence type="ECO:0000256" key="2">
    <source>
        <dbReference type="ARBA" id="ARBA00045578"/>
    </source>
</evidence>
<comment type="subunit">
    <text evidence="3">Oligomer of 24 subunits. There are two types of subunits: L (light) chain and H (heavy) chain. The major chain can be light or heavy, depending on the species and tissue type. The functional molecule forms a roughly spherical shell with a diameter of 12 nm and contains a central cavity into which the insoluble mineral iron core is deposited. Interacts with NCOA4.</text>
</comment>
<reference evidence="7" key="1">
    <citation type="submission" date="2019-10" db="EMBL/GenBank/DDBJ databases">
        <title>The sequence and de novo assembly of the wild yak genome.</title>
        <authorList>
            <person name="Liu Y."/>
        </authorList>
    </citation>
    <scope>NUCLEOTIDE SEQUENCE [LARGE SCALE GENOMIC DNA]</scope>
    <source>
        <strain evidence="7">WY2019</strain>
    </source>
</reference>
<keyword evidence="5" id="KW-0409">Iron storage</keyword>
<comment type="function">
    <text evidence="2">Stores iron in a soluble, non-toxic, readily available form. Important for iron homeostasis. Iron is taken up in the ferrous form and deposited as ferric hydroxides after oxidation. Also plays a role in delivery of iron to cells. Mediates iron uptake in capsule cells of the developing kidney. Delivery to lysosomes by the cargo receptor NCOA4 for autophagic degradation and release or iron.</text>
</comment>
<evidence type="ECO:0000256" key="4">
    <source>
        <dbReference type="PIRSR" id="PIRSR601519-1"/>
    </source>
</evidence>
<feature type="domain" description="Ferritin-like diiron" evidence="6">
    <location>
        <begin position="1"/>
        <end position="101"/>
    </location>
</feature>
<dbReference type="GO" id="GO:0044754">
    <property type="term" value="C:autolysosome"/>
    <property type="evidence" value="ECO:0007669"/>
    <property type="project" value="UniProtKB-SubCell"/>
</dbReference>
<comment type="similarity">
    <text evidence="5">Belongs to the ferritin family.</text>
</comment>
<dbReference type="SUPFAM" id="SSF47240">
    <property type="entry name" value="Ferritin-like"/>
    <property type="match status" value="1"/>
</dbReference>
<protein>
    <recommendedName>
        <fullName evidence="5">Ferritin</fullName>
    </recommendedName>
</protein>
<dbReference type="PROSITE" id="PS50905">
    <property type="entry name" value="FERRITIN_LIKE"/>
    <property type="match status" value="1"/>
</dbReference>
<dbReference type="GO" id="GO:0006826">
    <property type="term" value="P:iron ion transport"/>
    <property type="evidence" value="ECO:0007669"/>
    <property type="project" value="InterPro"/>
</dbReference>
<dbReference type="InterPro" id="IPR009040">
    <property type="entry name" value="Ferritin-like_diiron"/>
</dbReference>
<dbReference type="InterPro" id="IPR001519">
    <property type="entry name" value="Ferritin"/>
</dbReference>
<evidence type="ECO:0000256" key="5">
    <source>
        <dbReference type="RuleBase" id="RU361145"/>
    </source>
</evidence>
<dbReference type="EMBL" id="VBQZ03000202">
    <property type="protein sequence ID" value="MXQ97830.1"/>
    <property type="molecule type" value="Genomic_DNA"/>
</dbReference>
<comment type="caution">
    <text evidence="7">The sequence shown here is derived from an EMBL/GenBank/DDBJ whole genome shotgun (WGS) entry which is preliminary data.</text>
</comment>
<keyword evidence="8" id="KW-1185">Reference proteome</keyword>
<feature type="binding site" evidence="4">
    <location>
        <position position="43"/>
    </location>
    <ligand>
        <name>Fe cation</name>
        <dbReference type="ChEBI" id="CHEBI:24875"/>
        <label>1</label>
    </ligand>
</feature>
<evidence type="ECO:0000259" key="6">
    <source>
        <dbReference type="PROSITE" id="PS50905"/>
    </source>
</evidence>
<feature type="binding site" evidence="4">
    <location>
        <position position="85"/>
    </location>
    <ligand>
        <name>Fe cation</name>
        <dbReference type="ChEBI" id="CHEBI:24875"/>
        <label>1</label>
    </ligand>
</feature>
<keyword evidence="4 5" id="KW-0408">Iron</keyword>
<gene>
    <name evidence="7" type="ORF">E5288_WYG013823</name>
</gene>
<proteinExistence type="inferred from homology"/>
<dbReference type="AlphaFoldDB" id="A0A6B0S6T3"/>
<dbReference type="GO" id="GO:0008198">
    <property type="term" value="F:ferrous iron binding"/>
    <property type="evidence" value="ECO:0007669"/>
    <property type="project" value="TreeGrafter"/>
</dbReference>
<organism evidence="7 8">
    <name type="scientific">Bos mutus</name>
    <name type="common">wild yak</name>
    <dbReference type="NCBI Taxonomy" id="72004"/>
    <lineage>
        <taxon>Eukaryota</taxon>
        <taxon>Metazoa</taxon>
        <taxon>Chordata</taxon>
        <taxon>Craniata</taxon>
        <taxon>Vertebrata</taxon>
        <taxon>Euteleostomi</taxon>
        <taxon>Mammalia</taxon>
        <taxon>Eutheria</taxon>
        <taxon>Laurasiatheria</taxon>
        <taxon>Artiodactyla</taxon>
        <taxon>Ruminantia</taxon>
        <taxon>Pecora</taxon>
        <taxon>Bovidae</taxon>
        <taxon>Bovinae</taxon>
        <taxon>Bos</taxon>
    </lineage>
</organism>
<comment type="subcellular location">
    <subcellularLocation>
        <location evidence="1">Autolysosome</location>
    </subcellularLocation>
</comment>
<dbReference type="InterPro" id="IPR009078">
    <property type="entry name" value="Ferritin-like_SF"/>
</dbReference>
<dbReference type="PANTHER" id="PTHR11431:SF47">
    <property type="entry name" value="FERRITIN LIGHT CHAIN"/>
    <property type="match status" value="1"/>
</dbReference>
<evidence type="ECO:0000256" key="1">
    <source>
        <dbReference type="ARBA" id="ARBA00044942"/>
    </source>
</evidence>
<evidence type="ECO:0000256" key="3">
    <source>
        <dbReference type="ARBA" id="ARBA00047045"/>
    </source>
</evidence>
<dbReference type="Gene3D" id="1.20.1260.10">
    <property type="match status" value="1"/>
</dbReference>
<dbReference type="GO" id="GO:0006879">
    <property type="term" value="P:intracellular iron ion homeostasis"/>
    <property type="evidence" value="ECO:0007669"/>
    <property type="project" value="UniProtKB-KW"/>
</dbReference>
<dbReference type="InterPro" id="IPR012347">
    <property type="entry name" value="Ferritin-like"/>
</dbReference>
<dbReference type="GO" id="GO:0008199">
    <property type="term" value="F:ferric iron binding"/>
    <property type="evidence" value="ECO:0007669"/>
    <property type="project" value="InterPro"/>
</dbReference>
<dbReference type="PANTHER" id="PTHR11431">
    <property type="entry name" value="FERRITIN"/>
    <property type="match status" value="1"/>
</dbReference>
<name>A0A6B0S6T3_9CETA</name>
<accession>A0A6B0S6T3</accession>
<evidence type="ECO:0000313" key="7">
    <source>
        <dbReference type="EMBL" id="MXQ97830.1"/>
    </source>
</evidence>